<dbReference type="RefSeq" id="WP_144855325.1">
    <property type="nucleotide sequence ID" value="NZ_BAAAYT010000002.1"/>
</dbReference>
<evidence type="ECO:0000313" key="1">
    <source>
        <dbReference type="EMBL" id="TWD16957.1"/>
    </source>
</evidence>
<protein>
    <submittedName>
        <fullName evidence="1">Uncharacterized protein</fullName>
    </submittedName>
</protein>
<reference evidence="1 2" key="1">
    <citation type="submission" date="2019-06" db="EMBL/GenBank/DDBJ databases">
        <title>Sequencing the genomes of 1000 actinobacteria strains.</title>
        <authorList>
            <person name="Klenk H.-P."/>
        </authorList>
    </citation>
    <scope>NUCLEOTIDE SEQUENCE [LARGE SCALE GENOMIC DNA]</scope>
    <source>
        <strain evidence="1 2">DSM 18935</strain>
    </source>
</reference>
<dbReference type="EMBL" id="VIUW01000001">
    <property type="protein sequence ID" value="TWD16957.1"/>
    <property type="molecule type" value="Genomic_DNA"/>
</dbReference>
<keyword evidence="2" id="KW-1185">Reference proteome</keyword>
<accession>A0A560WH07</accession>
<gene>
    <name evidence="1" type="ORF">FB557_0504</name>
</gene>
<dbReference type="Proteomes" id="UP000315628">
    <property type="component" value="Unassembled WGS sequence"/>
</dbReference>
<proteinExistence type="predicted"/>
<organism evidence="1 2">
    <name type="scientific">Marihabitans asiaticum</name>
    <dbReference type="NCBI Taxonomy" id="415218"/>
    <lineage>
        <taxon>Bacteria</taxon>
        <taxon>Bacillati</taxon>
        <taxon>Actinomycetota</taxon>
        <taxon>Actinomycetes</taxon>
        <taxon>Micrococcales</taxon>
        <taxon>Intrasporangiaceae</taxon>
        <taxon>Marihabitans</taxon>
    </lineage>
</organism>
<name>A0A560WH07_9MICO</name>
<dbReference type="AlphaFoldDB" id="A0A560WH07"/>
<evidence type="ECO:0000313" key="2">
    <source>
        <dbReference type="Proteomes" id="UP000315628"/>
    </source>
</evidence>
<comment type="caution">
    <text evidence="1">The sequence shown here is derived from an EMBL/GenBank/DDBJ whole genome shotgun (WGS) entry which is preliminary data.</text>
</comment>
<sequence>MLTTAFSSVEGVVPPGCGLVVEQDDDAVARAMMQVISDRPRFGTFDVAAYNAAALAELAEATDLAGVSGRC</sequence>